<evidence type="ECO:0000256" key="15">
    <source>
        <dbReference type="ARBA" id="ARBA00023273"/>
    </source>
</evidence>
<dbReference type="PROSITE" id="PS50259">
    <property type="entry name" value="G_PROTEIN_RECEP_F3_4"/>
    <property type="match status" value="1"/>
</dbReference>
<feature type="transmembrane region" description="Helical" evidence="17">
    <location>
        <begin position="420"/>
        <end position="440"/>
    </location>
</feature>
<feature type="signal peptide" evidence="18">
    <location>
        <begin position="1"/>
        <end position="24"/>
    </location>
</feature>
<comment type="subcellular location">
    <subcellularLocation>
        <location evidence="1">Cell projection</location>
        <location evidence="1">Neuron projection</location>
    </subcellularLocation>
    <subcellularLocation>
        <location evidence="16">Postsynaptic cell membrane</location>
        <topology evidence="16">Multi-pass membrane protein</topology>
    </subcellularLocation>
</comment>
<evidence type="ECO:0000256" key="4">
    <source>
        <dbReference type="ARBA" id="ARBA00022692"/>
    </source>
</evidence>
<feature type="domain" description="G-protein coupled receptors family 3 profile" evidence="19">
    <location>
        <begin position="282"/>
        <end position="476"/>
    </location>
</feature>
<keyword evidence="9 17" id="KW-0472">Membrane</keyword>
<evidence type="ECO:0000256" key="17">
    <source>
        <dbReference type="SAM" id="Phobius"/>
    </source>
</evidence>
<keyword evidence="13" id="KW-0807">Transducer</keyword>
<dbReference type="RefSeq" id="XP_013395484.2">
    <property type="nucleotide sequence ID" value="XM_013540030.2"/>
</dbReference>
<dbReference type="InParanoid" id="A0A1S3IDG9"/>
<keyword evidence="10" id="KW-1015">Disulfide bond</keyword>
<keyword evidence="11" id="KW-0675">Receptor</keyword>
<dbReference type="InterPro" id="IPR054714">
    <property type="entry name" value="GPR158_179_extracellular"/>
</dbReference>
<dbReference type="PANTHER" id="PTHR32546:SF26">
    <property type="entry name" value="SMOG, ISOFORM D"/>
    <property type="match status" value="1"/>
</dbReference>
<organism evidence="20 21">
    <name type="scientific">Lingula anatina</name>
    <name type="common">Brachiopod</name>
    <name type="synonym">Lingula unguis</name>
    <dbReference type="NCBI Taxonomy" id="7574"/>
    <lineage>
        <taxon>Eukaryota</taxon>
        <taxon>Metazoa</taxon>
        <taxon>Spiralia</taxon>
        <taxon>Lophotrochozoa</taxon>
        <taxon>Brachiopoda</taxon>
        <taxon>Linguliformea</taxon>
        <taxon>Lingulata</taxon>
        <taxon>Lingulida</taxon>
        <taxon>Linguloidea</taxon>
        <taxon>Lingulidae</taxon>
        <taxon>Lingula</taxon>
    </lineage>
</organism>
<keyword evidence="7" id="KW-0770">Synapse</keyword>
<evidence type="ECO:0000256" key="13">
    <source>
        <dbReference type="ARBA" id="ARBA00023224"/>
    </source>
</evidence>
<evidence type="ECO:0000256" key="11">
    <source>
        <dbReference type="ARBA" id="ARBA00023170"/>
    </source>
</evidence>
<keyword evidence="6 17" id="KW-1133">Transmembrane helix</keyword>
<keyword evidence="14" id="KW-0628">Postsynaptic cell membrane</keyword>
<reference evidence="21" key="1">
    <citation type="submission" date="2025-08" db="UniProtKB">
        <authorList>
            <consortium name="RefSeq"/>
        </authorList>
    </citation>
    <scope>IDENTIFICATION</scope>
    <source>
        <tissue evidence="21">Gonads</tissue>
    </source>
</reference>
<evidence type="ECO:0000256" key="5">
    <source>
        <dbReference type="ARBA" id="ARBA00022729"/>
    </source>
</evidence>
<name>A0A1S3IDG9_LINAN</name>
<dbReference type="GO" id="GO:0045211">
    <property type="term" value="C:postsynaptic membrane"/>
    <property type="evidence" value="ECO:0007669"/>
    <property type="project" value="UniProtKB-SubCell"/>
</dbReference>
<dbReference type="InterPro" id="IPR000337">
    <property type="entry name" value="GPCR_3"/>
</dbReference>
<dbReference type="GO" id="GO:0004930">
    <property type="term" value="F:G protein-coupled receptor activity"/>
    <property type="evidence" value="ECO:0007669"/>
    <property type="project" value="UniProtKB-KW"/>
</dbReference>
<feature type="chain" id="PRO_5015112515" evidence="18">
    <location>
        <begin position="25"/>
        <end position="553"/>
    </location>
</feature>
<dbReference type="Proteomes" id="UP000085678">
    <property type="component" value="Unplaced"/>
</dbReference>
<evidence type="ECO:0000256" key="2">
    <source>
        <dbReference type="ARBA" id="ARBA00007242"/>
    </source>
</evidence>
<dbReference type="CDD" id="cd12913">
    <property type="entry name" value="PDC1_MCP_like"/>
    <property type="match status" value="1"/>
</dbReference>
<evidence type="ECO:0000259" key="19">
    <source>
        <dbReference type="PROSITE" id="PS50259"/>
    </source>
</evidence>
<comment type="similarity">
    <text evidence="2">Belongs to the G-protein coupled receptor 3 family.</text>
</comment>
<evidence type="ECO:0000256" key="3">
    <source>
        <dbReference type="ARBA" id="ARBA00022475"/>
    </source>
</evidence>
<dbReference type="InterPro" id="IPR043458">
    <property type="entry name" value="GPR158/179"/>
</dbReference>
<keyword evidence="15" id="KW-0966">Cell projection</keyword>
<dbReference type="Pfam" id="PF00003">
    <property type="entry name" value="7tm_3"/>
    <property type="match status" value="1"/>
</dbReference>
<evidence type="ECO:0000256" key="7">
    <source>
        <dbReference type="ARBA" id="ARBA00023018"/>
    </source>
</evidence>
<evidence type="ECO:0000256" key="14">
    <source>
        <dbReference type="ARBA" id="ARBA00023257"/>
    </source>
</evidence>
<dbReference type="GeneID" id="106162679"/>
<evidence type="ECO:0000256" key="1">
    <source>
        <dbReference type="ARBA" id="ARBA00004487"/>
    </source>
</evidence>
<dbReference type="PRINTS" id="PR00248">
    <property type="entry name" value="GPCRMGR"/>
</dbReference>
<dbReference type="Gene3D" id="3.30.450.20">
    <property type="entry name" value="PAS domain"/>
    <property type="match status" value="1"/>
</dbReference>
<evidence type="ECO:0000256" key="18">
    <source>
        <dbReference type="SAM" id="SignalP"/>
    </source>
</evidence>
<dbReference type="PANTHER" id="PTHR32546">
    <property type="entry name" value="G-PROTEIN COUPLED RECEPTOR 158-RELATED"/>
    <property type="match status" value="1"/>
</dbReference>
<proteinExistence type="inferred from homology"/>
<evidence type="ECO:0000256" key="9">
    <source>
        <dbReference type="ARBA" id="ARBA00023136"/>
    </source>
</evidence>
<dbReference type="OrthoDB" id="2129233at2759"/>
<accession>A0A1S3IDG9</accession>
<dbReference type="KEGG" id="lak:106162679"/>
<evidence type="ECO:0000256" key="12">
    <source>
        <dbReference type="ARBA" id="ARBA00023180"/>
    </source>
</evidence>
<keyword evidence="3" id="KW-1003">Cell membrane</keyword>
<evidence type="ECO:0000313" key="21">
    <source>
        <dbReference type="RefSeq" id="XP_013395484.2"/>
    </source>
</evidence>
<keyword evidence="20" id="KW-1185">Reference proteome</keyword>
<sequence length="553" mass="62577">MSGNNVRNWQKAVVFFISYFACTGANTDSNATLALKYIESVSKNNCSTGTQESLPVEFDQNAWKDYALVAVRTANLLTKLIHAAEEGNITESNIIHNDQFLFSLVQTNVEANDLIFGSAIAWEPDTYPGYHTFCPYAFRKNGAVEAFDLSLNYNYLLPSTEWYINIKSVDWSNMTVVTHTSSLRNNHSHAANKSVDHPLTELSNGHWTMPYFDCGGGDIWMVTFSAPFFHKNASNGLTFLGVTTIDIELTYIDINQCDNEEEKNHSSWFRNTHRCHKTTVVFVEYPKATNISCIIRPWLRYLGFALTYGALLLKTYRIAAIFEVSKFKKIKLTDKLLLPRLIPIVAVSLIYLTAWTVAEQNRLIPLTTSSGLKFSTCLAGWWQHGAESCKLGFLLWGVYLSFVVRKAPSYYNESKHISWSIYNTGLLGLSLYIIHQFIAMQEGPDVQYLMLILYLQVSVTSMMCLIYVPKFHVILYPQNASNLALQEGPGRGVSQRQRSYHNRSLFNNKIYPSTSEPGNLTEIDNRTISRKMQADACVQTSQASSTVVFQSHI</sequence>
<feature type="transmembrane region" description="Helical" evidence="17">
    <location>
        <begin position="446"/>
        <end position="468"/>
    </location>
</feature>
<evidence type="ECO:0000256" key="8">
    <source>
        <dbReference type="ARBA" id="ARBA00023040"/>
    </source>
</evidence>
<evidence type="ECO:0000256" key="10">
    <source>
        <dbReference type="ARBA" id="ARBA00023157"/>
    </source>
</evidence>
<dbReference type="GO" id="GO:0043005">
    <property type="term" value="C:neuron projection"/>
    <property type="evidence" value="ECO:0007669"/>
    <property type="project" value="UniProtKB-SubCell"/>
</dbReference>
<keyword evidence="4 17" id="KW-0812">Transmembrane</keyword>
<evidence type="ECO:0000256" key="16">
    <source>
        <dbReference type="ARBA" id="ARBA00034104"/>
    </source>
</evidence>
<gene>
    <name evidence="21" type="primary">LOC106162679</name>
</gene>
<dbReference type="Pfam" id="PF22673">
    <property type="entry name" value="MCP-like_PDC_1"/>
    <property type="match status" value="1"/>
</dbReference>
<feature type="transmembrane region" description="Helical" evidence="17">
    <location>
        <begin position="391"/>
        <end position="408"/>
    </location>
</feature>
<dbReference type="InterPro" id="IPR017978">
    <property type="entry name" value="GPCR_3_C"/>
</dbReference>
<dbReference type="Pfam" id="PF22572">
    <property type="entry name" value="GPR158_179_EC"/>
    <property type="match status" value="1"/>
</dbReference>
<keyword evidence="8" id="KW-0297">G-protein coupled receptor</keyword>
<feature type="transmembrane region" description="Helical" evidence="17">
    <location>
        <begin position="337"/>
        <end position="358"/>
    </location>
</feature>
<dbReference type="AlphaFoldDB" id="A0A1S3IDG9"/>
<keyword evidence="12" id="KW-0325">Glycoprotein</keyword>
<keyword evidence="5 18" id="KW-0732">Signal</keyword>
<evidence type="ECO:0000313" key="20">
    <source>
        <dbReference type="Proteomes" id="UP000085678"/>
    </source>
</evidence>
<protein>
    <submittedName>
        <fullName evidence="21">Uncharacterized protein LOC106162679</fullName>
    </submittedName>
</protein>
<evidence type="ECO:0000256" key="6">
    <source>
        <dbReference type="ARBA" id="ARBA00022989"/>
    </source>
</evidence>